<accession>A0A848J4Q1</accession>
<dbReference type="GO" id="GO:0004803">
    <property type="term" value="F:transposase activity"/>
    <property type="evidence" value="ECO:0007669"/>
    <property type="project" value="InterPro"/>
</dbReference>
<proteinExistence type="predicted"/>
<dbReference type="Gene3D" id="3.30.70.1290">
    <property type="entry name" value="Transposase IS200-like"/>
    <property type="match status" value="1"/>
</dbReference>
<dbReference type="SUPFAM" id="SSF143422">
    <property type="entry name" value="Transposase IS200-like"/>
    <property type="match status" value="1"/>
</dbReference>
<dbReference type="GO" id="GO:0043565">
    <property type="term" value="F:sequence-specific DNA binding"/>
    <property type="evidence" value="ECO:0007669"/>
    <property type="project" value="TreeGrafter"/>
</dbReference>
<dbReference type="NCBIfam" id="NF047646">
    <property type="entry name" value="REP_Tyr_transpos"/>
    <property type="match status" value="1"/>
</dbReference>
<evidence type="ECO:0000259" key="1">
    <source>
        <dbReference type="SMART" id="SM01321"/>
    </source>
</evidence>
<evidence type="ECO:0000313" key="3">
    <source>
        <dbReference type="Proteomes" id="UP000559010"/>
    </source>
</evidence>
<dbReference type="AlphaFoldDB" id="A0A848J4Q1"/>
<dbReference type="SMART" id="SM01321">
    <property type="entry name" value="Y1_Tnp"/>
    <property type="match status" value="1"/>
</dbReference>
<gene>
    <name evidence="2" type="ORF">HH304_13865</name>
</gene>
<dbReference type="InterPro" id="IPR036515">
    <property type="entry name" value="Transposase_17_sf"/>
</dbReference>
<keyword evidence="3" id="KW-1185">Reference proteome</keyword>
<sequence>MSNKYKIRDNSKLYFVTFTVVKWVEIFNEDEFKNIIIESIKFCQKNKNLEVYGWCIMSNHMHMIIGSNGGNLIKIIGEMKSYTSRSIRKLLESTINDCFDRSTTQVFYNAGLKNGNNKDWQLWQQHNMPKEIYNVKMFNQKLNYIHQNPVKAGYVKNEEEYLYSSAADWHGKKGMIELSYIN</sequence>
<dbReference type="Proteomes" id="UP000559010">
    <property type="component" value="Unassembled WGS sequence"/>
</dbReference>
<evidence type="ECO:0000313" key="2">
    <source>
        <dbReference type="EMBL" id="NMM49490.1"/>
    </source>
</evidence>
<dbReference type="InterPro" id="IPR052715">
    <property type="entry name" value="RAYT_transposase"/>
</dbReference>
<feature type="domain" description="Transposase IS200-like" evidence="1">
    <location>
        <begin position="11"/>
        <end position="148"/>
    </location>
</feature>
<dbReference type="Pfam" id="PF01797">
    <property type="entry name" value="Y1_Tnp"/>
    <property type="match status" value="1"/>
</dbReference>
<dbReference type="GO" id="GO:0006313">
    <property type="term" value="P:DNA transposition"/>
    <property type="evidence" value="ECO:0007669"/>
    <property type="project" value="InterPro"/>
</dbReference>
<organism evidence="2 3">
    <name type="scientific">Marinigracilibium pacificum</name>
    <dbReference type="NCBI Taxonomy" id="2729599"/>
    <lineage>
        <taxon>Bacteria</taxon>
        <taxon>Pseudomonadati</taxon>
        <taxon>Bacteroidota</taxon>
        <taxon>Cytophagia</taxon>
        <taxon>Cytophagales</taxon>
        <taxon>Flammeovirgaceae</taxon>
        <taxon>Marinigracilibium</taxon>
    </lineage>
</organism>
<dbReference type="EMBL" id="JABBNU010000008">
    <property type="protein sequence ID" value="NMM49490.1"/>
    <property type="molecule type" value="Genomic_DNA"/>
</dbReference>
<dbReference type="PANTHER" id="PTHR36966:SF1">
    <property type="entry name" value="REP-ASSOCIATED TYROSINE TRANSPOSASE"/>
    <property type="match status" value="1"/>
</dbReference>
<dbReference type="RefSeq" id="WP_169682649.1">
    <property type="nucleotide sequence ID" value="NZ_JABBNU010000008.1"/>
</dbReference>
<dbReference type="InterPro" id="IPR002686">
    <property type="entry name" value="Transposase_17"/>
</dbReference>
<comment type="caution">
    <text evidence="2">The sequence shown here is derived from an EMBL/GenBank/DDBJ whole genome shotgun (WGS) entry which is preliminary data.</text>
</comment>
<name>A0A848J4Q1_9BACT</name>
<dbReference type="PANTHER" id="PTHR36966">
    <property type="entry name" value="REP-ASSOCIATED TYROSINE TRANSPOSASE"/>
    <property type="match status" value="1"/>
</dbReference>
<protein>
    <submittedName>
        <fullName evidence="2">Transposase</fullName>
    </submittedName>
</protein>
<reference evidence="2 3" key="1">
    <citation type="submission" date="2020-04" db="EMBL/GenBank/DDBJ databases">
        <title>Flammeovirgaceae bacterium KN852 isolated from deep sea.</title>
        <authorList>
            <person name="Zhang D.-C."/>
        </authorList>
    </citation>
    <scope>NUCLEOTIDE SEQUENCE [LARGE SCALE GENOMIC DNA]</scope>
    <source>
        <strain evidence="2 3">KN852</strain>
    </source>
</reference>